<dbReference type="Pfam" id="PF12704">
    <property type="entry name" value="MacB_PCD"/>
    <property type="match status" value="1"/>
</dbReference>
<feature type="transmembrane region" description="Helical" evidence="6">
    <location>
        <begin position="670"/>
        <end position="693"/>
    </location>
</feature>
<dbReference type="PANTHER" id="PTHR30572:SF18">
    <property type="entry name" value="ABC-TYPE MACROLIDE FAMILY EXPORT SYSTEM PERMEASE COMPONENT 2"/>
    <property type="match status" value="1"/>
</dbReference>
<evidence type="ECO:0000256" key="1">
    <source>
        <dbReference type="ARBA" id="ARBA00004651"/>
    </source>
</evidence>
<comment type="caution">
    <text evidence="9">The sequence shown here is derived from an EMBL/GenBank/DDBJ whole genome shotgun (WGS) entry which is preliminary data.</text>
</comment>
<reference evidence="9" key="2">
    <citation type="submission" date="2021-09" db="EMBL/GenBank/DDBJ databases">
        <authorList>
            <person name="Gilroy R."/>
        </authorList>
    </citation>
    <scope>NUCLEOTIDE SEQUENCE</scope>
    <source>
        <strain evidence="9">CHK55-1828</strain>
    </source>
</reference>
<reference evidence="9" key="1">
    <citation type="journal article" date="2021" name="PeerJ">
        <title>Extensive microbial diversity within the chicken gut microbiome revealed by metagenomics and culture.</title>
        <authorList>
            <person name="Gilroy R."/>
            <person name="Ravi A."/>
            <person name="Getino M."/>
            <person name="Pursley I."/>
            <person name="Horton D.L."/>
            <person name="Alikhan N.F."/>
            <person name="Baker D."/>
            <person name="Gharbi K."/>
            <person name="Hall N."/>
            <person name="Watson M."/>
            <person name="Adriaenssens E.M."/>
            <person name="Foster-Nyarko E."/>
            <person name="Jarju S."/>
            <person name="Secka A."/>
            <person name="Antonio M."/>
            <person name="Oren A."/>
            <person name="Chaudhuri R.R."/>
            <person name="La Ragione R."/>
            <person name="Hildebrand F."/>
            <person name="Pallen M.J."/>
        </authorList>
    </citation>
    <scope>NUCLEOTIDE SEQUENCE</scope>
    <source>
        <strain evidence="9">CHK55-1828</strain>
    </source>
</reference>
<evidence type="ECO:0000259" key="7">
    <source>
        <dbReference type="Pfam" id="PF02687"/>
    </source>
</evidence>
<feature type="transmembrane region" description="Helical" evidence="6">
    <location>
        <begin position="322"/>
        <end position="352"/>
    </location>
</feature>
<dbReference type="Proteomes" id="UP000717835">
    <property type="component" value="Unassembled WGS sequence"/>
</dbReference>
<accession>A0A921HXS5</accession>
<dbReference type="GO" id="GO:0022857">
    <property type="term" value="F:transmembrane transporter activity"/>
    <property type="evidence" value="ECO:0007669"/>
    <property type="project" value="TreeGrafter"/>
</dbReference>
<feature type="domain" description="ABC3 transporter permease C-terminal" evidence="7">
    <location>
        <begin position="285"/>
        <end position="402"/>
    </location>
</feature>
<evidence type="ECO:0000313" key="9">
    <source>
        <dbReference type="EMBL" id="HJF92608.1"/>
    </source>
</evidence>
<dbReference type="PROSITE" id="PS51257">
    <property type="entry name" value="PROKAR_LIPOPROTEIN"/>
    <property type="match status" value="1"/>
</dbReference>
<name>A0A921HXS5_9BACT</name>
<sequence>MILHYLKIACRNLLKYRTQSVVSILGLAVGLACFALSAFWVHYEMTYDSFHRDADRLYLVGVNDESFGGSSASYTPQALGHYLKEHYSEIEDYCLFETSMLFVVKDNRMLELPMLMPDTTTLRMLDIRTLDGDESFLRSASEADSRIAITEKTARLLFGTTDVIGQTVTDANWNKEYTIGSVVSDWGVHTNFPYAFLGNGNGWTGWDDYTYRTLVKVKPGTDVSRLLEKMNAHFPEELTKSKYRATTGLTRFYLEPLTGLRATEGFILKNNQTVQFRYITWFAAVGVLIIVCAFLNYLTIYADRFRTRRREMALRQICGAGLRSLVALLCTDFLLTVLASLVVGMVLVELLMPAFLRYSLIQDADFSVYRSVLLYITCVSAVMMAVVVLSVWLFQKRSLHGNIHTGNALSGTVWRKGSVVLQLTVCLAFIFCTVAMQMQLHHLRSVDTGLDYRGRAAMSIWMGVDMNVWAEKIKALPMVTEVVRPAYWPLLGEGAYSSYQIDGYTGMEGRLEQPLTFDEVLAGEEFFRFYDMQLLAGEWVSAKSEYRQVNIMESTARRMGWSPEEAVGKQLFFVNRKVEPMTVIGVLKDCAYKSPTAELPNTVFVNTDRVEWMHARCFVLFKYRPGTWDECRRRIEEMQRAELPDRKLFLYSEEECYNNYLKSEDALSSLLGFSSVVCIFISIFGIYSLVTLACERRRKEIAIRKVNGATVRDILALFFREYALLLVVSSLIAFPAAWWAMKRWIENYNRQVEIGVLPFLLIFAGIAVCVAASIGHRIWKTANENPAEVIKSE</sequence>
<feature type="domain" description="ABC3 transporter permease C-terminal" evidence="7">
    <location>
        <begin position="673"/>
        <end position="786"/>
    </location>
</feature>
<evidence type="ECO:0000256" key="4">
    <source>
        <dbReference type="ARBA" id="ARBA00022989"/>
    </source>
</evidence>
<evidence type="ECO:0000256" key="2">
    <source>
        <dbReference type="ARBA" id="ARBA00022475"/>
    </source>
</evidence>
<organism evidence="9 10">
    <name type="scientific">Mediterranea massiliensis</name>
    <dbReference type="NCBI Taxonomy" id="1841865"/>
    <lineage>
        <taxon>Bacteria</taxon>
        <taxon>Pseudomonadati</taxon>
        <taxon>Bacteroidota</taxon>
        <taxon>Bacteroidia</taxon>
        <taxon>Bacteroidales</taxon>
        <taxon>Bacteroidaceae</taxon>
        <taxon>Mediterranea</taxon>
    </lineage>
</organism>
<feature type="transmembrane region" description="Helical" evidence="6">
    <location>
        <begin position="21"/>
        <end position="43"/>
    </location>
</feature>
<dbReference type="RefSeq" id="WP_276828327.1">
    <property type="nucleotide sequence ID" value="NZ_DYVX01000077.1"/>
</dbReference>
<dbReference type="AlphaFoldDB" id="A0A921HXS5"/>
<feature type="transmembrane region" description="Helical" evidence="6">
    <location>
        <begin position="419"/>
        <end position="438"/>
    </location>
</feature>
<keyword evidence="2" id="KW-1003">Cell membrane</keyword>
<protein>
    <submittedName>
        <fullName evidence="9">ABC transporter permease</fullName>
    </submittedName>
</protein>
<feature type="transmembrane region" description="Helical" evidence="6">
    <location>
        <begin position="372"/>
        <end position="394"/>
    </location>
</feature>
<dbReference type="InterPro" id="IPR050250">
    <property type="entry name" value="Macrolide_Exporter_MacB"/>
</dbReference>
<dbReference type="InterPro" id="IPR025857">
    <property type="entry name" value="MacB_PCD"/>
</dbReference>
<evidence type="ECO:0000256" key="5">
    <source>
        <dbReference type="ARBA" id="ARBA00023136"/>
    </source>
</evidence>
<dbReference type="Pfam" id="PF02687">
    <property type="entry name" value="FtsX"/>
    <property type="match status" value="2"/>
</dbReference>
<dbReference type="InterPro" id="IPR003838">
    <property type="entry name" value="ABC3_permease_C"/>
</dbReference>
<feature type="transmembrane region" description="Helical" evidence="6">
    <location>
        <begin position="278"/>
        <end position="301"/>
    </location>
</feature>
<evidence type="ECO:0000259" key="8">
    <source>
        <dbReference type="Pfam" id="PF12704"/>
    </source>
</evidence>
<keyword evidence="3 6" id="KW-0812">Transmembrane</keyword>
<dbReference type="GO" id="GO:0005886">
    <property type="term" value="C:plasma membrane"/>
    <property type="evidence" value="ECO:0007669"/>
    <property type="project" value="UniProtKB-SubCell"/>
</dbReference>
<evidence type="ECO:0000256" key="6">
    <source>
        <dbReference type="SAM" id="Phobius"/>
    </source>
</evidence>
<feature type="domain" description="MacB-like periplasmic core" evidence="8">
    <location>
        <begin position="20"/>
        <end position="231"/>
    </location>
</feature>
<evidence type="ECO:0000313" key="10">
    <source>
        <dbReference type="Proteomes" id="UP000717835"/>
    </source>
</evidence>
<dbReference type="PANTHER" id="PTHR30572">
    <property type="entry name" value="MEMBRANE COMPONENT OF TRANSPORTER-RELATED"/>
    <property type="match status" value="1"/>
</dbReference>
<dbReference type="EMBL" id="DYVX01000077">
    <property type="protein sequence ID" value="HJF92608.1"/>
    <property type="molecule type" value="Genomic_DNA"/>
</dbReference>
<feature type="transmembrane region" description="Helical" evidence="6">
    <location>
        <begin position="714"/>
        <end position="734"/>
    </location>
</feature>
<keyword evidence="5 6" id="KW-0472">Membrane</keyword>
<gene>
    <name evidence="9" type="ORF">K8W02_09540</name>
</gene>
<evidence type="ECO:0000256" key="3">
    <source>
        <dbReference type="ARBA" id="ARBA00022692"/>
    </source>
</evidence>
<proteinExistence type="predicted"/>
<comment type="subcellular location">
    <subcellularLocation>
        <location evidence="1">Cell membrane</location>
        <topology evidence="1">Multi-pass membrane protein</topology>
    </subcellularLocation>
</comment>
<feature type="transmembrane region" description="Helical" evidence="6">
    <location>
        <begin position="754"/>
        <end position="774"/>
    </location>
</feature>
<keyword evidence="4 6" id="KW-1133">Transmembrane helix</keyword>